<sequence length="223" mass="25534">MILLVSLIAMIQMASATLFRMDAGTSVESSQKLKGQTVVLMQTRLLHRSSFRHEWKEADGINAGVRLTIHKSDGDYEEADADQGNMVFKDLKHGVSNTFFYTTPETGYYTMVFSLDPGIKGEFALELFIFAGRAWTPSIVSGTDYQMEWLSKKMGDLLYFAKNNFDLQTLDDHDEMEYVDLYNNIFKLVNRVVLLKIFAISITLAYIDKKSRDFYVSKRIVKN</sequence>
<dbReference type="EMBL" id="JOKQ01000001">
    <property type="protein sequence ID" value="KHN70415.1"/>
    <property type="molecule type" value="Genomic_DNA"/>
</dbReference>
<comment type="caution">
    <text evidence="2">The sequence shown here is derived from an EMBL/GenBank/DDBJ whole genome shotgun (WGS) entry which is preliminary data.</text>
</comment>
<dbReference type="InParanoid" id="A0A0B2UN78"/>
<accession>A0A0B2UN78</accession>
<name>A0A0B2UN78_9MICR</name>
<feature type="signal peptide" evidence="1">
    <location>
        <begin position="1"/>
        <end position="16"/>
    </location>
</feature>
<organism evidence="2 3">
    <name type="scientific">Ordospora colligata OC4</name>
    <dbReference type="NCBI Taxonomy" id="1354746"/>
    <lineage>
        <taxon>Eukaryota</taxon>
        <taxon>Fungi</taxon>
        <taxon>Fungi incertae sedis</taxon>
        <taxon>Microsporidia</taxon>
        <taxon>Ordosporidae</taxon>
        <taxon>Ordospora</taxon>
    </lineage>
</organism>
<evidence type="ECO:0000256" key="1">
    <source>
        <dbReference type="SAM" id="SignalP"/>
    </source>
</evidence>
<dbReference type="Proteomes" id="UP000031056">
    <property type="component" value="Unassembled WGS sequence"/>
</dbReference>
<gene>
    <name evidence="2" type="ORF">M896_010680</name>
</gene>
<protein>
    <recommendedName>
        <fullName evidence="4">GOLD domain-containing protein</fullName>
    </recommendedName>
</protein>
<evidence type="ECO:0000313" key="2">
    <source>
        <dbReference type="EMBL" id="KHN70415.1"/>
    </source>
</evidence>
<dbReference type="OrthoDB" id="2193035at2759"/>
<dbReference type="AlphaFoldDB" id="A0A0B2UN78"/>
<keyword evidence="1" id="KW-0732">Signal</keyword>
<reference evidence="2 3" key="1">
    <citation type="journal article" date="2014" name="MBio">
        <title>The Ordospora colligata genome; evolution of extreme reduction in microsporidia and host-to-parasite horizontal gene transfer.</title>
        <authorList>
            <person name="Pombert J.-F."/>
            <person name="Haag K.L."/>
            <person name="Beidas S."/>
            <person name="Ebert D."/>
            <person name="Keeling P.J."/>
        </authorList>
    </citation>
    <scope>NUCLEOTIDE SEQUENCE [LARGE SCALE GENOMIC DNA]</scope>
    <source>
        <strain evidence="2 3">OC4</strain>
    </source>
</reference>
<keyword evidence="3" id="KW-1185">Reference proteome</keyword>
<dbReference type="HOGENOM" id="CLU_099520_0_0_1"/>
<evidence type="ECO:0008006" key="4">
    <source>
        <dbReference type="Google" id="ProtNLM"/>
    </source>
</evidence>
<dbReference type="GeneID" id="26260911"/>
<dbReference type="RefSeq" id="XP_014564457.1">
    <property type="nucleotide sequence ID" value="XM_014708971.1"/>
</dbReference>
<feature type="chain" id="PRO_5002077432" description="GOLD domain-containing protein" evidence="1">
    <location>
        <begin position="17"/>
        <end position="223"/>
    </location>
</feature>
<dbReference type="VEuPathDB" id="MicrosporidiaDB:M896_010680"/>
<proteinExistence type="predicted"/>
<evidence type="ECO:0000313" key="3">
    <source>
        <dbReference type="Proteomes" id="UP000031056"/>
    </source>
</evidence>